<proteinExistence type="predicted"/>
<dbReference type="PROSITE" id="PS01359">
    <property type="entry name" value="ZF_PHD_1"/>
    <property type="match status" value="1"/>
</dbReference>
<feature type="compositionally biased region" description="Polar residues" evidence="5">
    <location>
        <begin position="671"/>
        <end position="685"/>
    </location>
</feature>
<dbReference type="InterPro" id="IPR001965">
    <property type="entry name" value="Znf_PHD"/>
</dbReference>
<name>A0AAU9RCH1_THLAR</name>
<dbReference type="EMBL" id="OU466857">
    <property type="protein sequence ID" value="CAH2036351.1"/>
    <property type="molecule type" value="Genomic_DNA"/>
</dbReference>
<dbReference type="InterPro" id="IPR011011">
    <property type="entry name" value="Znf_FYVE_PHD"/>
</dbReference>
<protein>
    <recommendedName>
        <fullName evidence="6">PHD-type domain-containing protein</fullName>
    </recommendedName>
</protein>
<dbReference type="PROSITE" id="PS50016">
    <property type="entry name" value="ZF_PHD_2"/>
    <property type="match status" value="1"/>
</dbReference>
<evidence type="ECO:0000313" key="7">
    <source>
        <dbReference type="EMBL" id="CAH2036351.1"/>
    </source>
</evidence>
<dbReference type="GO" id="GO:0008270">
    <property type="term" value="F:zinc ion binding"/>
    <property type="evidence" value="ECO:0007669"/>
    <property type="project" value="UniProtKB-KW"/>
</dbReference>
<keyword evidence="8" id="KW-1185">Reference proteome</keyword>
<dbReference type="InterPro" id="IPR019787">
    <property type="entry name" value="Znf_PHD-finger"/>
</dbReference>
<evidence type="ECO:0000256" key="4">
    <source>
        <dbReference type="PROSITE-ProRule" id="PRU00146"/>
    </source>
</evidence>
<keyword evidence="3" id="KW-0862">Zinc</keyword>
<keyword evidence="2 4" id="KW-0863">Zinc-finger</keyword>
<feature type="non-terminal residue" evidence="7">
    <location>
        <position position="1"/>
    </location>
</feature>
<dbReference type="Proteomes" id="UP000836841">
    <property type="component" value="Chromosome 1"/>
</dbReference>
<organism evidence="7 8">
    <name type="scientific">Thlaspi arvense</name>
    <name type="common">Field penny-cress</name>
    <dbReference type="NCBI Taxonomy" id="13288"/>
    <lineage>
        <taxon>Eukaryota</taxon>
        <taxon>Viridiplantae</taxon>
        <taxon>Streptophyta</taxon>
        <taxon>Embryophyta</taxon>
        <taxon>Tracheophyta</taxon>
        <taxon>Spermatophyta</taxon>
        <taxon>Magnoliopsida</taxon>
        <taxon>eudicotyledons</taxon>
        <taxon>Gunneridae</taxon>
        <taxon>Pentapetalae</taxon>
        <taxon>rosids</taxon>
        <taxon>malvids</taxon>
        <taxon>Brassicales</taxon>
        <taxon>Brassicaceae</taxon>
        <taxon>Thlaspideae</taxon>
        <taxon>Thlaspi</taxon>
    </lineage>
</organism>
<feature type="region of interest" description="Disordered" evidence="5">
    <location>
        <begin position="463"/>
        <end position="705"/>
    </location>
</feature>
<evidence type="ECO:0000313" key="8">
    <source>
        <dbReference type="Proteomes" id="UP000836841"/>
    </source>
</evidence>
<evidence type="ECO:0000256" key="5">
    <source>
        <dbReference type="SAM" id="MobiDB-lite"/>
    </source>
</evidence>
<reference evidence="7 8" key="1">
    <citation type="submission" date="2022-03" db="EMBL/GenBank/DDBJ databases">
        <authorList>
            <person name="Nunn A."/>
            <person name="Chopra R."/>
            <person name="Nunn A."/>
            <person name="Contreras Garrido A."/>
        </authorList>
    </citation>
    <scope>NUCLEOTIDE SEQUENCE [LARGE SCALE GENOMIC DNA]</scope>
</reference>
<feature type="region of interest" description="Disordered" evidence="5">
    <location>
        <begin position="223"/>
        <end position="269"/>
    </location>
</feature>
<feature type="compositionally biased region" description="Polar residues" evidence="5">
    <location>
        <begin position="227"/>
        <end position="244"/>
    </location>
</feature>
<accession>A0AAU9RCH1</accession>
<evidence type="ECO:0000259" key="6">
    <source>
        <dbReference type="PROSITE" id="PS50016"/>
    </source>
</evidence>
<dbReference type="SUPFAM" id="SSF57903">
    <property type="entry name" value="FYVE/PHD zinc finger"/>
    <property type="match status" value="1"/>
</dbReference>
<evidence type="ECO:0000256" key="2">
    <source>
        <dbReference type="ARBA" id="ARBA00022771"/>
    </source>
</evidence>
<evidence type="ECO:0000256" key="1">
    <source>
        <dbReference type="ARBA" id="ARBA00022723"/>
    </source>
</evidence>
<dbReference type="Gene3D" id="3.30.40.10">
    <property type="entry name" value="Zinc/RING finger domain, C3HC4 (zinc finger)"/>
    <property type="match status" value="1"/>
</dbReference>
<evidence type="ECO:0000256" key="3">
    <source>
        <dbReference type="ARBA" id="ARBA00022833"/>
    </source>
</evidence>
<dbReference type="InterPro" id="IPR019786">
    <property type="entry name" value="Zinc_finger_PHD-type_CS"/>
</dbReference>
<gene>
    <name evidence="7" type="ORF">TAV2_LOCUS2641</name>
</gene>
<dbReference type="PANTHER" id="PTHR47527">
    <property type="entry name" value="RING/FYVE/PHD ZINC FINGER SUPERFAMILY PROTEIN"/>
    <property type="match status" value="1"/>
</dbReference>
<dbReference type="PANTHER" id="PTHR47527:SF3">
    <property type="entry name" value="RING_FYVE_PHD ZINC FINGER SUPERFAMILY PROTEIN"/>
    <property type="match status" value="1"/>
</dbReference>
<dbReference type="AlphaFoldDB" id="A0AAU9RCH1"/>
<feature type="compositionally biased region" description="Basic and acidic residues" evidence="5">
    <location>
        <begin position="617"/>
        <end position="631"/>
    </location>
</feature>
<feature type="compositionally biased region" description="Polar residues" evidence="5">
    <location>
        <begin position="652"/>
        <end position="664"/>
    </location>
</feature>
<dbReference type="Pfam" id="PF00628">
    <property type="entry name" value="PHD"/>
    <property type="match status" value="1"/>
</dbReference>
<dbReference type="Pfam" id="PF25073">
    <property type="entry name" value="DUF7797"/>
    <property type="match status" value="1"/>
</dbReference>
<dbReference type="InterPro" id="IPR013083">
    <property type="entry name" value="Znf_RING/FYVE/PHD"/>
</dbReference>
<dbReference type="CDD" id="cd15489">
    <property type="entry name" value="PHD_SF"/>
    <property type="match status" value="1"/>
</dbReference>
<keyword evidence="1" id="KW-0479">Metal-binding</keyword>
<sequence>GFSLAPRMDAAASDVPVNLGSVVMTPVVEEKNEDGGEESVAPPSKKPRFDEEVNRVAEIVLVLSALRRIRGGKSPTELELELMVEAKSKLAEMCQEFTPKDLIGRDAIGAVIEDLGLNGKLKDQRLGFRAPKLTISEKLSLGKRKMEESKKHPIVSTTYTSPANNVPVAHQWPNSELKASTSSVNASGSHLVRDASGVTQSRIERPQFKPDMHSAASQGPVPAGNYFGNTTSWSAQPPSSSTISFGAPSESKVHAPSSSRVTDPSFRPFMSHTQPGTFTGMKGVTYGQTSSSPFGNNHHAEIAKIIHKVLQPRAKQNVLWNPPSREYMSKAMTCQMCQGTVNEVDTVLICDACEKGYHLKCLQANNIKGIPKSEWHCSRCVQLYNGKSFPPKYGRVMRSATTAKMSSSSAEVQLPTEKKVGKINLKLKQEAMPHPETEKPTEDSAVNRTVEAEDAAAAISRAVEAQDAAPISQTAEAEDAVPISQTDEAEDATAISQTVEAEDAATKSQTAEAEDAAAISQTVEAEDAAESQRVEAEDAAAESQTVEAEDAAASSQTVEAEDAAAISQTVEAEDAALISQKVEAEDASMNQTVDSNKESQGPVGNDAECDDPPELVSHLEEKEDQSKRVTEESVSANCQEKDPKIIAEPSLQEENSASQTENLPSQPPPLQSNTDHSQQQDTTPSVEEAIPKNFTENLEEDKSCE</sequence>
<feature type="region of interest" description="Disordered" evidence="5">
    <location>
        <begin position="180"/>
        <end position="200"/>
    </location>
</feature>
<feature type="domain" description="PHD-type" evidence="6">
    <location>
        <begin position="331"/>
        <end position="383"/>
    </location>
</feature>
<dbReference type="SMART" id="SM00249">
    <property type="entry name" value="PHD"/>
    <property type="match status" value="1"/>
</dbReference>
<dbReference type="InterPro" id="IPR056699">
    <property type="entry name" value="DUF7797"/>
</dbReference>